<keyword evidence="4 9" id="KW-0547">Nucleotide-binding</keyword>
<feature type="binding site" evidence="9">
    <location>
        <position position="44"/>
    </location>
    <ligand>
        <name>Mg(2+)</name>
        <dbReference type="ChEBI" id="CHEBI:18420"/>
    </ligand>
</feature>
<evidence type="ECO:0000256" key="2">
    <source>
        <dbReference type="ARBA" id="ARBA00022598"/>
    </source>
</evidence>
<dbReference type="GO" id="GO:0005829">
    <property type="term" value="C:cytosol"/>
    <property type="evidence" value="ECO:0007669"/>
    <property type="project" value="TreeGrafter"/>
</dbReference>
<dbReference type="HAMAP" id="MF_00336">
    <property type="entry name" value="BioD"/>
    <property type="match status" value="1"/>
</dbReference>
<keyword evidence="11" id="KW-1185">Reference proteome</keyword>
<dbReference type="SUPFAM" id="SSF52540">
    <property type="entry name" value="P-loop containing nucleoside triphosphate hydrolases"/>
    <property type="match status" value="1"/>
</dbReference>
<feature type="binding site" evidence="9">
    <location>
        <position position="37"/>
    </location>
    <ligand>
        <name>substrate</name>
    </ligand>
</feature>
<comment type="catalytic activity">
    <reaction evidence="9">
        <text>(7R,8S)-7,8-diammoniononanoate + CO2 + ATP = (4R,5S)-dethiobiotin + ADP + phosphate + 3 H(+)</text>
        <dbReference type="Rhea" id="RHEA:15805"/>
        <dbReference type="ChEBI" id="CHEBI:15378"/>
        <dbReference type="ChEBI" id="CHEBI:16526"/>
        <dbReference type="ChEBI" id="CHEBI:30616"/>
        <dbReference type="ChEBI" id="CHEBI:43474"/>
        <dbReference type="ChEBI" id="CHEBI:149469"/>
        <dbReference type="ChEBI" id="CHEBI:149473"/>
        <dbReference type="ChEBI" id="CHEBI:456216"/>
        <dbReference type="EC" id="6.3.3.3"/>
    </reaction>
</comment>
<feature type="binding site" evidence="9">
    <location>
        <position position="100"/>
    </location>
    <ligand>
        <name>Mg(2+)</name>
        <dbReference type="ChEBI" id="CHEBI:18420"/>
    </ligand>
</feature>
<comment type="similarity">
    <text evidence="9">Belongs to the dethiobiotin synthetase family.</text>
</comment>
<organism evidence="10 11">
    <name type="scientific">Mucilaginibacter ginkgonis</name>
    <dbReference type="NCBI Taxonomy" id="2682091"/>
    <lineage>
        <taxon>Bacteria</taxon>
        <taxon>Pseudomonadati</taxon>
        <taxon>Bacteroidota</taxon>
        <taxon>Sphingobacteriia</taxon>
        <taxon>Sphingobacteriales</taxon>
        <taxon>Sphingobacteriaceae</taxon>
        <taxon>Mucilaginibacter</taxon>
    </lineage>
</organism>
<keyword evidence="3 9" id="KW-0479">Metal-binding</keyword>
<evidence type="ECO:0000256" key="7">
    <source>
        <dbReference type="ARBA" id="ARBA00022842"/>
    </source>
</evidence>
<comment type="function">
    <text evidence="9">Catalyzes a mechanistically unusual reaction, the ATP-dependent insertion of CO2 between the N7 and N8 nitrogen atoms of 7,8-diaminopelargonic acid (DAPA, also called 7,8-diammoniononanoate) to form a ureido ring.</text>
</comment>
<feature type="active site" evidence="9">
    <location>
        <position position="33"/>
    </location>
</feature>
<evidence type="ECO:0000256" key="1">
    <source>
        <dbReference type="ARBA" id="ARBA00022490"/>
    </source>
</evidence>
<keyword evidence="1 9" id="KW-0963">Cytoplasm</keyword>
<feature type="binding site" evidence="9">
    <location>
        <position position="44"/>
    </location>
    <ligand>
        <name>ATP</name>
        <dbReference type="ChEBI" id="CHEBI:30616"/>
    </ligand>
</feature>
<evidence type="ECO:0000256" key="4">
    <source>
        <dbReference type="ARBA" id="ARBA00022741"/>
    </source>
</evidence>
<evidence type="ECO:0000256" key="9">
    <source>
        <dbReference type="HAMAP-Rule" id="MF_00336"/>
    </source>
</evidence>
<evidence type="ECO:0000313" key="10">
    <source>
        <dbReference type="EMBL" id="QQL50402.1"/>
    </source>
</evidence>
<name>A0A6I4HTR5_9SPHI</name>
<dbReference type="Pfam" id="PF13500">
    <property type="entry name" value="AAA_26"/>
    <property type="match status" value="1"/>
</dbReference>
<accession>A0A6I4HTR5</accession>
<dbReference type="PANTHER" id="PTHR43210">
    <property type="entry name" value="DETHIOBIOTIN SYNTHETASE"/>
    <property type="match status" value="1"/>
</dbReference>
<dbReference type="EMBL" id="CP066775">
    <property type="protein sequence ID" value="QQL50402.1"/>
    <property type="molecule type" value="Genomic_DNA"/>
</dbReference>
<dbReference type="Gene3D" id="3.40.50.300">
    <property type="entry name" value="P-loop containing nucleotide triphosphate hydrolases"/>
    <property type="match status" value="1"/>
</dbReference>
<dbReference type="InterPro" id="IPR004472">
    <property type="entry name" value="DTB_synth_BioD"/>
</dbReference>
<dbReference type="InterPro" id="IPR027417">
    <property type="entry name" value="P-loop_NTPase"/>
</dbReference>
<feature type="binding site" evidence="9">
    <location>
        <position position="17"/>
    </location>
    <ligand>
        <name>Mg(2+)</name>
        <dbReference type="ChEBI" id="CHEBI:18420"/>
    </ligand>
</feature>
<keyword evidence="7 9" id="KW-0460">Magnesium</keyword>
<dbReference type="UniPathway" id="UPA00078">
    <property type="reaction ID" value="UER00161"/>
</dbReference>
<comment type="cofactor">
    <cofactor evidence="9">
        <name>Mg(2+)</name>
        <dbReference type="ChEBI" id="CHEBI:18420"/>
    </cofactor>
</comment>
<sequence length="203" mass="22389">MPQRYFITGIGTGIGKTIVSAIVTEKLKSDYWKPVQSGDLDNSDTMKVQSLVSNSKTVFHPETYRLTQPYSPHKSAAIDGVTINLDDFVLPNTDNVLVIEGAGGLMVPLNDQQLVIDLIKKLDADVILVSQNYLGSINHTILSWLALKSYGIPVKGIIFNGEPNQNTEDYILQYTALNLIGRIPQLKELTPEAIREAGHQLNL</sequence>
<protein>
    <recommendedName>
        <fullName evidence="9">ATP-dependent dethiobiotin synthetase BioD</fullName>
        <ecNumber evidence="9">6.3.3.3</ecNumber>
    </recommendedName>
    <alternativeName>
        <fullName evidence="9">DTB synthetase</fullName>
        <shortName evidence="9">DTBS</shortName>
    </alternativeName>
    <alternativeName>
        <fullName evidence="9">Dethiobiotin synthase</fullName>
    </alternativeName>
</protein>
<comment type="subunit">
    <text evidence="9">Homodimer.</text>
</comment>
<dbReference type="NCBIfam" id="TIGR00347">
    <property type="entry name" value="bioD"/>
    <property type="match status" value="1"/>
</dbReference>
<dbReference type="GO" id="GO:0009102">
    <property type="term" value="P:biotin biosynthetic process"/>
    <property type="evidence" value="ECO:0007669"/>
    <property type="project" value="UniProtKB-UniRule"/>
</dbReference>
<comment type="pathway">
    <text evidence="9">Cofactor biosynthesis; biotin biosynthesis; biotin from 7,8-diaminononanoate: step 1/2.</text>
</comment>
<dbReference type="GO" id="GO:0004141">
    <property type="term" value="F:dethiobiotin synthase activity"/>
    <property type="evidence" value="ECO:0007669"/>
    <property type="project" value="UniProtKB-UniRule"/>
</dbReference>
<dbReference type="PANTHER" id="PTHR43210:SF2">
    <property type="entry name" value="ATP-DEPENDENT DETHIOBIOTIN SYNTHETASE BIOD 2"/>
    <property type="match status" value="1"/>
</dbReference>
<dbReference type="EC" id="6.3.3.3" evidence="9"/>
<dbReference type="AlphaFoldDB" id="A0A6I4HTR5"/>
<reference evidence="10 11" key="1">
    <citation type="submission" date="2020-12" db="EMBL/GenBank/DDBJ databases">
        <title>HMF7856_wgs.fasta genome submission.</title>
        <authorList>
            <person name="Kang H."/>
            <person name="Kim H."/>
            <person name="Joh K."/>
        </authorList>
    </citation>
    <scope>NUCLEOTIDE SEQUENCE [LARGE SCALE GENOMIC DNA]</scope>
    <source>
        <strain evidence="10 11">HMF7856</strain>
    </source>
</reference>
<proteinExistence type="inferred from homology"/>
<evidence type="ECO:0000256" key="6">
    <source>
        <dbReference type="ARBA" id="ARBA00022840"/>
    </source>
</evidence>
<dbReference type="PIRSF" id="PIRSF006755">
    <property type="entry name" value="DTB_synth"/>
    <property type="match status" value="1"/>
</dbReference>
<feature type="binding site" evidence="9">
    <location>
        <begin position="184"/>
        <end position="186"/>
    </location>
    <ligand>
        <name>ATP</name>
        <dbReference type="ChEBI" id="CHEBI:30616"/>
    </ligand>
</feature>
<evidence type="ECO:0000256" key="3">
    <source>
        <dbReference type="ARBA" id="ARBA00022723"/>
    </source>
</evidence>
<evidence type="ECO:0000313" key="11">
    <source>
        <dbReference type="Proteomes" id="UP000429232"/>
    </source>
</evidence>
<gene>
    <name evidence="9 10" type="primary">bioD</name>
    <name evidence="10" type="ORF">GO620_002790</name>
</gene>
<dbReference type="CDD" id="cd03109">
    <property type="entry name" value="DTBS"/>
    <property type="match status" value="1"/>
</dbReference>
<dbReference type="RefSeq" id="WP_157522209.1">
    <property type="nucleotide sequence ID" value="NZ_CP066775.1"/>
</dbReference>
<evidence type="ECO:0000256" key="5">
    <source>
        <dbReference type="ARBA" id="ARBA00022756"/>
    </source>
</evidence>
<feature type="binding site" evidence="9">
    <location>
        <begin position="100"/>
        <end position="103"/>
    </location>
    <ligand>
        <name>ATP</name>
        <dbReference type="ChEBI" id="CHEBI:30616"/>
    </ligand>
</feature>
<comment type="caution">
    <text evidence="9">Lacks conserved residue(s) required for the propagation of feature annotation.</text>
</comment>
<comment type="catalytic activity">
    <reaction evidence="8">
        <text>(7R,8S)-8-amino-7-(carboxyamino)nonanoate + ATP = (4R,5S)-dethiobiotin + ADP + phosphate + H(+)</text>
        <dbReference type="Rhea" id="RHEA:63684"/>
        <dbReference type="ChEBI" id="CHEBI:15378"/>
        <dbReference type="ChEBI" id="CHEBI:30616"/>
        <dbReference type="ChEBI" id="CHEBI:43474"/>
        <dbReference type="ChEBI" id="CHEBI:149470"/>
        <dbReference type="ChEBI" id="CHEBI:149473"/>
        <dbReference type="ChEBI" id="CHEBI:456216"/>
    </reaction>
</comment>
<comment type="subcellular location">
    <subcellularLocation>
        <location evidence="9">Cytoplasm</location>
    </subcellularLocation>
</comment>
<evidence type="ECO:0000256" key="8">
    <source>
        <dbReference type="ARBA" id="ARBA00047386"/>
    </source>
</evidence>
<keyword evidence="5 9" id="KW-0093">Biotin biosynthesis</keyword>
<dbReference type="Proteomes" id="UP000429232">
    <property type="component" value="Chromosome"/>
</dbReference>
<dbReference type="GO" id="GO:0000287">
    <property type="term" value="F:magnesium ion binding"/>
    <property type="evidence" value="ECO:0007669"/>
    <property type="project" value="UniProtKB-UniRule"/>
</dbReference>
<dbReference type="GO" id="GO:0005524">
    <property type="term" value="F:ATP binding"/>
    <property type="evidence" value="ECO:0007669"/>
    <property type="project" value="UniProtKB-UniRule"/>
</dbReference>
<dbReference type="KEGG" id="mgik:GO620_002790"/>
<feature type="binding site" evidence="9">
    <location>
        <begin position="13"/>
        <end position="18"/>
    </location>
    <ligand>
        <name>ATP</name>
        <dbReference type="ChEBI" id="CHEBI:30616"/>
    </ligand>
</feature>
<keyword evidence="2 9" id="KW-0436">Ligase</keyword>
<keyword evidence="6 9" id="KW-0067">ATP-binding</keyword>